<dbReference type="PROSITE" id="PS51257">
    <property type="entry name" value="PROKAR_LIPOPROTEIN"/>
    <property type="match status" value="1"/>
</dbReference>
<dbReference type="Proteomes" id="UP001595823">
    <property type="component" value="Unassembled WGS sequence"/>
</dbReference>
<dbReference type="RefSeq" id="WP_380618660.1">
    <property type="nucleotide sequence ID" value="NZ_JBHSDK010000008.1"/>
</dbReference>
<proteinExistence type="predicted"/>
<dbReference type="PANTHER" id="PTHR31270:SF1">
    <property type="entry name" value="GLUTAMINYL-PEPTIDE CYCLOTRANSFERASE"/>
    <property type="match status" value="1"/>
</dbReference>
<evidence type="ECO:0000313" key="1">
    <source>
        <dbReference type="EMBL" id="MFC4334704.1"/>
    </source>
</evidence>
<accession>A0ABV8TV95</accession>
<dbReference type="PANTHER" id="PTHR31270">
    <property type="entry name" value="GLUTAMINYL-PEPTIDE CYCLOTRANSFERASE"/>
    <property type="match status" value="1"/>
</dbReference>
<keyword evidence="2" id="KW-1185">Reference proteome</keyword>
<comment type="caution">
    <text evidence="1">The sequence shown here is derived from an EMBL/GenBank/DDBJ whole genome shotgun (WGS) entry which is preliminary data.</text>
</comment>
<dbReference type="EMBL" id="JBHSDK010000008">
    <property type="protein sequence ID" value="MFC4334704.1"/>
    <property type="molecule type" value="Genomic_DNA"/>
</dbReference>
<dbReference type="InterPro" id="IPR007788">
    <property type="entry name" value="QCT"/>
</dbReference>
<name>A0ABV8TV95_9ACTN</name>
<dbReference type="SUPFAM" id="SSF63829">
    <property type="entry name" value="Calcium-dependent phosphotriesterase"/>
    <property type="match status" value="1"/>
</dbReference>
<gene>
    <name evidence="1" type="ORF">ACFPET_05785</name>
</gene>
<reference evidence="2" key="1">
    <citation type="journal article" date="2019" name="Int. J. Syst. Evol. Microbiol.">
        <title>The Global Catalogue of Microorganisms (GCM) 10K type strain sequencing project: providing services to taxonomists for standard genome sequencing and annotation.</title>
        <authorList>
            <consortium name="The Broad Institute Genomics Platform"/>
            <consortium name="The Broad Institute Genome Sequencing Center for Infectious Disease"/>
            <person name="Wu L."/>
            <person name="Ma J."/>
        </authorList>
    </citation>
    <scope>NUCLEOTIDE SEQUENCE [LARGE SCALE GENOMIC DNA]</scope>
    <source>
        <strain evidence="2">IBRC-M 10908</strain>
    </source>
</reference>
<dbReference type="InterPro" id="IPR015943">
    <property type="entry name" value="WD40/YVTN_repeat-like_dom_sf"/>
</dbReference>
<protein>
    <submittedName>
        <fullName evidence="1">Glutaminyl-peptide cyclotransferase</fullName>
    </submittedName>
</protein>
<dbReference type="Gene3D" id="2.130.10.10">
    <property type="entry name" value="YVTN repeat-like/Quinoprotein amine dehydrogenase"/>
    <property type="match status" value="1"/>
</dbReference>
<sequence>MASRVALSATAALAMAVAACGSGNGADLEGVDRLVPEILETRPHDESAFTQGLEFSDGRLYESTGKYGRSEVRIVDPETGEVLASEALPDDEFGEGLTVSGDSLWQLTWQSGTVYQRDPETLEVRDTWENDREGWGICAAGDELFLSDGSDVIQVRDAEDFTVQREFEVTADGEGVDMINELECAEGRIWANLWQSADIIAIDPSDGTVESAVDASSLEGDHSDRSERTLNGIAAAGDGTYLLTGKEWPMAQLVRFTPAP</sequence>
<organism evidence="1 2">
    <name type="scientific">Salininema proteolyticum</name>
    <dbReference type="NCBI Taxonomy" id="1607685"/>
    <lineage>
        <taxon>Bacteria</taxon>
        <taxon>Bacillati</taxon>
        <taxon>Actinomycetota</taxon>
        <taxon>Actinomycetes</taxon>
        <taxon>Glycomycetales</taxon>
        <taxon>Glycomycetaceae</taxon>
        <taxon>Salininema</taxon>
    </lineage>
</organism>
<dbReference type="Pfam" id="PF05096">
    <property type="entry name" value="Glu_cyclase_2"/>
    <property type="match status" value="1"/>
</dbReference>
<evidence type="ECO:0000313" key="2">
    <source>
        <dbReference type="Proteomes" id="UP001595823"/>
    </source>
</evidence>